<organism evidence="3 4">
    <name type="scientific">Fontibacter flavus</name>
    <dbReference type="NCBI Taxonomy" id="654838"/>
    <lineage>
        <taxon>Bacteria</taxon>
        <taxon>Pseudomonadati</taxon>
        <taxon>Bacteroidota</taxon>
        <taxon>Cytophagia</taxon>
        <taxon>Cytophagales</taxon>
        <taxon>Cyclobacteriaceae</taxon>
        <taxon>Fontibacter</taxon>
    </lineage>
</organism>
<feature type="signal peptide" evidence="2">
    <location>
        <begin position="1"/>
        <end position="18"/>
    </location>
</feature>
<dbReference type="Proteomes" id="UP001589797">
    <property type="component" value="Unassembled WGS sequence"/>
</dbReference>
<evidence type="ECO:0000256" key="2">
    <source>
        <dbReference type="SAM" id="SignalP"/>
    </source>
</evidence>
<keyword evidence="4" id="KW-1185">Reference proteome</keyword>
<dbReference type="PANTHER" id="PTHR36842:SF1">
    <property type="entry name" value="PROTEIN TOLB"/>
    <property type="match status" value="1"/>
</dbReference>
<protein>
    <submittedName>
        <fullName evidence="3">TolB family protein</fullName>
    </submittedName>
</protein>
<evidence type="ECO:0000256" key="1">
    <source>
        <dbReference type="ARBA" id="ARBA00009820"/>
    </source>
</evidence>
<keyword evidence="2" id="KW-0732">Signal</keyword>
<sequence length="517" mass="58210">MKYLIALIGFFLVQFAFAQGTKVGIFSHVKDIGMPKLKGETVFDSQTQSYHLKGAGYNIWFERDEFHYAFEKIEGDFILTANFEFVGDGADPHRKVGLMIRESEDDNAAHITATLHGDGLTVLQWRELKGAFMRDPEDEIFPPKSHYSILQLERSGNEFIMRAAHSGEPLQVIGSHKMSALKGSVLGGIFISSHNENVSEQAKVWNVRLDRPVGENYNPGREGYLGCRLETMNVFTGLRKVIYEKDGRFEAPNWMPDGRKLLINMDGSLYTIPVEGGNLEKLNTGFADKNNNDHGISFDGKLLAISHQREGYPGWGSTVYVLPLEGGEPKLVTEETPSYWHGWAPNNEEVLYVGQRGEKQSYDIYKKNIHGGEEIALTSTKPWEHVDGCEYSPDEKYIYYNGSASGTMQIWRMKPDGSDPEQLTFDQYNNWFPHISPDGKWIAYIAFPEDIPRNSHPSYKRVELKLMPTSGGAPRVIAYLYGGQGTINVPSWSPDSQSISFVSNSGKNYFGEILISK</sequence>
<dbReference type="RefSeq" id="WP_382386345.1">
    <property type="nucleotide sequence ID" value="NZ_JBHLWI010000008.1"/>
</dbReference>
<proteinExistence type="inferred from homology"/>
<feature type="chain" id="PRO_5045455161" evidence="2">
    <location>
        <begin position="19"/>
        <end position="517"/>
    </location>
</feature>
<evidence type="ECO:0000313" key="4">
    <source>
        <dbReference type="Proteomes" id="UP001589797"/>
    </source>
</evidence>
<dbReference type="InterPro" id="IPR011659">
    <property type="entry name" value="WD40"/>
</dbReference>
<reference evidence="3 4" key="1">
    <citation type="submission" date="2024-09" db="EMBL/GenBank/DDBJ databases">
        <authorList>
            <person name="Sun Q."/>
            <person name="Mori K."/>
        </authorList>
    </citation>
    <scope>NUCLEOTIDE SEQUENCE [LARGE SCALE GENOMIC DNA]</scope>
    <source>
        <strain evidence="3 4">CCM 7650</strain>
    </source>
</reference>
<dbReference type="SUPFAM" id="SSF82171">
    <property type="entry name" value="DPP6 N-terminal domain-like"/>
    <property type="match status" value="1"/>
</dbReference>
<dbReference type="Pfam" id="PF07676">
    <property type="entry name" value="PD40"/>
    <property type="match status" value="2"/>
</dbReference>
<dbReference type="InterPro" id="IPR011042">
    <property type="entry name" value="6-blade_b-propeller_TolB-like"/>
</dbReference>
<comment type="similarity">
    <text evidence="1">Belongs to the TolB family.</text>
</comment>
<comment type="caution">
    <text evidence="3">The sequence shown here is derived from an EMBL/GenBank/DDBJ whole genome shotgun (WGS) entry which is preliminary data.</text>
</comment>
<dbReference type="EMBL" id="JBHLWI010000008">
    <property type="protein sequence ID" value="MFC0261902.1"/>
    <property type="molecule type" value="Genomic_DNA"/>
</dbReference>
<evidence type="ECO:0000313" key="3">
    <source>
        <dbReference type="EMBL" id="MFC0261902.1"/>
    </source>
</evidence>
<accession>A0ABV6FPZ8</accession>
<dbReference type="Gene3D" id="2.120.10.30">
    <property type="entry name" value="TolB, C-terminal domain"/>
    <property type="match status" value="1"/>
</dbReference>
<gene>
    <name evidence="3" type="ORF">ACFFIP_04350</name>
</gene>
<dbReference type="PANTHER" id="PTHR36842">
    <property type="entry name" value="PROTEIN TOLB HOMOLOG"/>
    <property type="match status" value="1"/>
</dbReference>
<name>A0ABV6FPZ8_9BACT</name>